<evidence type="ECO:0000313" key="2">
    <source>
        <dbReference type="Proteomes" id="UP000664698"/>
    </source>
</evidence>
<evidence type="ECO:0000313" key="1">
    <source>
        <dbReference type="EMBL" id="MBN7802695.1"/>
    </source>
</evidence>
<comment type="caution">
    <text evidence="1">The sequence shown here is derived from an EMBL/GenBank/DDBJ whole genome shotgun (WGS) entry which is preliminary data.</text>
</comment>
<name>A0ABS3BWH8_9BACT</name>
<dbReference type="RefSeq" id="WP_206570709.1">
    <property type="nucleotide sequence ID" value="NZ_JAFKCW010000004.1"/>
</dbReference>
<dbReference type="EMBL" id="JAFKCW010000004">
    <property type="protein sequence ID" value="MBN7802695.1"/>
    <property type="molecule type" value="Genomic_DNA"/>
</dbReference>
<dbReference type="PROSITE" id="PS51257">
    <property type="entry name" value="PROKAR_LIPOPROTEIN"/>
    <property type="match status" value="1"/>
</dbReference>
<evidence type="ECO:0008006" key="3">
    <source>
        <dbReference type="Google" id="ProtNLM"/>
    </source>
</evidence>
<dbReference type="Proteomes" id="UP000664698">
    <property type="component" value="Unassembled WGS sequence"/>
</dbReference>
<accession>A0ABS3BWH8</accession>
<protein>
    <recommendedName>
        <fullName evidence="3">DUF4397 domain-containing protein</fullName>
    </recommendedName>
</protein>
<keyword evidence="2" id="KW-1185">Reference proteome</keyword>
<reference evidence="1 2" key="1">
    <citation type="submission" date="2021-03" db="EMBL/GenBank/DDBJ databases">
        <title>novel species isolated from a fishpond in China.</title>
        <authorList>
            <person name="Lu H."/>
            <person name="Cai Z."/>
        </authorList>
    </citation>
    <scope>NUCLEOTIDE SEQUENCE [LARGE SCALE GENOMIC DNA]</scope>
    <source>
        <strain evidence="1 2">JCM 31546</strain>
    </source>
</reference>
<organism evidence="1 2">
    <name type="scientific">Algoriphagus aestuariicola</name>
    <dbReference type="NCBI Taxonomy" id="1852016"/>
    <lineage>
        <taxon>Bacteria</taxon>
        <taxon>Pseudomonadati</taxon>
        <taxon>Bacteroidota</taxon>
        <taxon>Cytophagia</taxon>
        <taxon>Cytophagales</taxon>
        <taxon>Cyclobacteriaceae</taxon>
        <taxon>Algoriphagus</taxon>
    </lineage>
</organism>
<proteinExistence type="predicted"/>
<sequence length="256" mass="28623">MKKFLLLPILFCLLLIGCSEDRRKINESVVDGLSDSVTLDLEMPKVSFYQYGDSAAYPDAILELHTPLGNQVFRPGKVPFEFNSKNFPFGDITGDKPRLHLILNGGDPVGYYSPIFQRELTEGTYRVVGFLVDDEGHALKSFGNYVDRDFIVGDSRPFPYSAEPYLALNLPRNSQTIAVGEELVVDFLLLGGDMKLDGLKVQIKVNDYTYEIDHMAPVRVTNLPKGDYQVNVRLMGTNGKELEGPFSAVTKAVYVR</sequence>
<gene>
    <name evidence="1" type="ORF">J0A67_17595</name>
</gene>